<protein>
    <submittedName>
        <fullName evidence="2">S-layer homology domain-containing protein</fullName>
    </submittedName>
</protein>
<organism evidence="2 3">
    <name type="scientific">Paenibacillus aquistagni</name>
    <dbReference type="NCBI Taxonomy" id="1852522"/>
    <lineage>
        <taxon>Bacteria</taxon>
        <taxon>Bacillati</taxon>
        <taxon>Bacillota</taxon>
        <taxon>Bacilli</taxon>
        <taxon>Bacillales</taxon>
        <taxon>Paenibacillaceae</taxon>
        <taxon>Paenibacillus</taxon>
    </lineage>
</organism>
<dbReference type="Proteomes" id="UP000193834">
    <property type="component" value="Unassembled WGS sequence"/>
</dbReference>
<reference evidence="2 3" key="1">
    <citation type="submission" date="2017-04" db="EMBL/GenBank/DDBJ databases">
        <authorList>
            <person name="Afonso C.L."/>
            <person name="Miller P.J."/>
            <person name="Scott M.A."/>
            <person name="Spackman E."/>
            <person name="Goraichik I."/>
            <person name="Dimitrov K.M."/>
            <person name="Suarez D.L."/>
            <person name="Swayne D.E."/>
        </authorList>
    </citation>
    <scope>NUCLEOTIDE SEQUENCE [LARGE SCALE GENOMIC DNA]</scope>
    <source>
        <strain evidence="2 3">11</strain>
    </source>
</reference>
<dbReference type="InterPro" id="IPR032599">
    <property type="entry name" value="YcdB/YcdC_rep_domain"/>
</dbReference>
<evidence type="ECO:0000313" key="3">
    <source>
        <dbReference type="Proteomes" id="UP000193834"/>
    </source>
</evidence>
<dbReference type="Pfam" id="PF16244">
    <property type="entry name" value="DUF4901"/>
    <property type="match status" value="1"/>
</dbReference>
<dbReference type="OrthoDB" id="2652191at2"/>
<dbReference type="RefSeq" id="WP_085497804.1">
    <property type="nucleotide sequence ID" value="NZ_FXAZ01000007.1"/>
</dbReference>
<proteinExistence type="predicted"/>
<dbReference type="AlphaFoldDB" id="A0A1X7LT26"/>
<evidence type="ECO:0000313" key="2">
    <source>
        <dbReference type="EMBL" id="SMG56820.1"/>
    </source>
</evidence>
<dbReference type="STRING" id="1852522.SAMN06295960_4274"/>
<keyword evidence="3" id="KW-1185">Reference proteome</keyword>
<dbReference type="EMBL" id="FXAZ01000007">
    <property type="protein sequence ID" value="SMG56820.1"/>
    <property type="molecule type" value="Genomic_DNA"/>
</dbReference>
<evidence type="ECO:0000259" key="1">
    <source>
        <dbReference type="Pfam" id="PF16244"/>
    </source>
</evidence>
<gene>
    <name evidence="2" type="ORF">SAMN06295960_4274</name>
</gene>
<feature type="domain" description="YcdB/YcdC repeated" evidence="1">
    <location>
        <begin position="392"/>
        <end position="545"/>
    </location>
</feature>
<name>A0A1X7LT26_9BACL</name>
<sequence>MKHHLDECTYLQQEKPLHASEGNSSNSTMRPAWRLGMAALLSASLLSTLFPHPTEALDKTTANVGLEWDQTQHAAAQNLAAYPDNPSAAIKTEQIHVQKGISDPSMKPEGYTKLKREQQKAVDAVLQLFPVLAKTRVVDVNKGSLSSYPDRNPTSWHIRWEYTTGTSSSSFNSVVDSKTYEVIESSIGHVTELLDSHSYYPPQVNEEQALSQAWAILAAAAPSIKKEDIRYDPSRISSLPHALFGPTSYEFAFRVKVNGLEADHNLITMRIDGNGQLLEYFRGGVSDFPSIDSVAISEKQAYTRLTSKMSFEAQYVPIVGKGREYDYKLAYIPVTGQWPLDAVSGQELSSPWNDTYAQKEMKSFSPPDKVKPFEASKQPLEDADAALAIINRHFKVPDHYRLTNRSLNADWNDPKREVWMFNWHNMNQTGAWMDSYTARVDAATGQILEFGLRQYGGMPTNESGEDVKTLTYAKAQEKAIEMVYSLLPDAEHSLRLIHPAEKDRKRSTDGNISILFAQYHNEYPVNGGNAMVIIRPDGEIIQYTANIIAANKLDGLPVQASVAAEQAKQSWLQAMKLELQYIIEGGYRTEAGEVPVKTKLVYQFKAKDNPMQQYYVDATTGELFSAWPDSRENQTNLHEPPTDVIGHAAEKELLALWKHGVIFTDSDHRAHPDAKLSYGEFLQMLTYSFRPEIADSTNLPGREITLPFSDVEEDSPYYHVVGWAYQFKWFDSAQGESRRLNLERTLTREEAAKLLVKVVHYDKLAQYMQQDKQVLDLTDHGQIKAKGEVAIALNLGLLEAENGAFHPKGSLTRADAARIIIALAKLQGHTDQYIG</sequence>
<accession>A0A1X7LT26</accession>